<dbReference type="Proteomes" id="UP001060215">
    <property type="component" value="Chromosome 10"/>
</dbReference>
<name>A0ACC0G5Q8_9ERIC</name>
<sequence length="246" mass="27622">MESFELPEVTDECEDVSHRCLVGKVLAPKILNKPAVNKILFVAWKTRAGVSITPWKENIYLFQFEDLEDRSRVLLEARAPSDDLLIHRSFLRLRVEVDVTKPLLQGFILYRRDSSGPVGDGVKVYYKYEKLTEFCYDCGRIGHNNLSCKFVSRDEGRNSGYDPNQRTRPARSVTSLCSQNARPLEELRAGRDKSMPPLDFSLGSTAARSNEDEGAVASGPAAPSSHHLDENVDVRLVRNRVVGQGL</sequence>
<accession>A0ACC0G5Q8</accession>
<dbReference type="EMBL" id="CM045767">
    <property type="protein sequence ID" value="KAI7996417.1"/>
    <property type="molecule type" value="Genomic_DNA"/>
</dbReference>
<comment type="caution">
    <text evidence="1">The sequence shown here is derived from an EMBL/GenBank/DDBJ whole genome shotgun (WGS) entry which is preliminary data.</text>
</comment>
<keyword evidence="2" id="KW-1185">Reference proteome</keyword>
<proteinExistence type="predicted"/>
<organism evidence="1 2">
    <name type="scientific">Camellia lanceoleosa</name>
    <dbReference type="NCBI Taxonomy" id="1840588"/>
    <lineage>
        <taxon>Eukaryota</taxon>
        <taxon>Viridiplantae</taxon>
        <taxon>Streptophyta</taxon>
        <taxon>Embryophyta</taxon>
        <taxon>Tracheophyta</taxon>
        <taxon>Spermatophyta</taxon>
        <taxon>Magnoliopsida</taxon>
        <taxon>eudicotyledons</taxon>
        <taxon>Gunneridae</taxon>
        <taxon>Pentapetalae</taxon>
        <taxon>asterids</taxon>
        <taxon>Ericales</taxon>
        <taxon>Theaceae</taxon>
        <taxon>Camellia</taxon>
    </lineage>
</organism>
<evidence type="ECO:0000313" key="2">
    <source>
        <dbReference type="Proteomes" id="UP001060215"/>
    </source>
</evidence>
<evidence type="ECO:0000313" key="1">
    <source>
        <dbReference type="EMBL" id="KAI7996417.1"/>
    </source>
</evidence>
<protein>
    <submittedName>
        <fullName evidence="1">Uncharacterized protein</fullName>
    </submittedName>
</protein>
<gene>
    <name evidence="1" type="ORF">LOK49_LG10G01530</name>
</gene>
<reference evidence="1 2" key="1">
    <citation type="journal article" date="2022" name="Plant J.">
        <title>Chromosome-level genome of Camellia lanceoleosa provides a valuable resource for understanding genome evolution and self-incompatibility.</title>
        <authorList>
            <person name="Gong W."/>
            <person name="Xiao S."/>
            <person name="Wang L."/>
            <person name="Liao Z."/>
            <person name="Chang Y."/>
            <person name="Mo W."/>
            <person name="Hu G."/>
            <person name="Li W."/>
            <person name="Zhao G."/>
            <person name="Zhu H."/>
            <person name="Hu X."/>
            <person name="Ji K."/>
            <person name="Xiang X."/>
            <person name="Song Q."/>
            <person name="Yuan D."/>
            <person name="Jin S."/>
            <person name="Zhang L."/>
        </authorList>
    </citation>
    <scope>NUCLEOTIDE SEQUENCE [LARGE SCALE GENOMIC DNA]</scope>
    <source>
        <strain evidence="1">SQ_2022a</strain>
    </source>
</reference>